<comment type="caution">
    <text evidence="6">The sequence shown here is derived from an EMBL/GenBank/DDBJ whole genome shotgun (WGS) entry which is preliminary data.</text>
</comment>
<evidence type="ECO:0000256" key="4">
    <source>
        <dbReference type="SAM" id="Phobius"/>
    </source>
</evidence>
<dbReference type="InterPro" id="IPR023298">
    <property type="entry name" value="ATPase_P-typ_TM_dom_sf"/>
</dbReference>
<dbReference type="InterPro" id="IPR032630">
    <property type="entry name" value="P_typ_ATPase_c"/>
</dbReference>
<protein>
    <recommendedName>
        <fullName evidence="5">P-type ATPase C-terminal domain-containing protein</fullName>
    </recommendedName>
</protein>
<feature type="transmembrane region" description="Helical" evidence="4">
    <location>
        <begin position="110"/>
        <end position="128"/>
    </location>
</feature>
<evidence type="ECO:0000256" key="1">
    <source>
        <dbReference type="ARBA" id="ARBA00004141"/>
    </source>
</evidence>
<dbReference type="AlphaFoldDB" id="A0A9W8LXU0"/>
<name>A0A9W8LXU0_9FUNG</name>
<keyword evidence="4" id="KW-0472">Membrane</keyword>
<keyword evidence="4" id="KW-1133">Transmembrane helix</keyword>
<organism evidence="6 7">
    <name type="scientific">Coemansia brasiliensis</name>
    <dbReference type="NCBI Taxonomy" id="2650707"/>
    <lineage>
        <taxon>Eukaryota</taxon>
        <taxon>Fungi</taxon>
        <taxon>Fungi incertae sedis</taxon>
        <taxon>Zoopagomycota</taxon>
        <taxon>Kickxellomycotina</taxon>
        <taxon>Kickxellomycetes</taxon>
        <taxon>Kickxellales</taxon>
        <taxon>Kickxellaceae</taxon>
        <taxon>Coemansia</taxon>
    </lineage>
</organism>
<keyword evidence="2" id="KW-0479">Metal-binding</keyword>
<dbReference type="OrthoDB" id="5548537at2759"/>
<dbReference type="PANTHER" id="PTHR24092">
    <property type="entry name" value="PROBABLE PHOSPHOLIPID-TRANSPORTING ATPASE"/>
    <property type="match status" value="1"/>
</dbReference>
<dbReference type="EMBL" id="JANBUW010000461">
    <property type="protein sequence ID" value="KAJ2846759.1"/>
    <property type="molecule type" value="Genomic_DNA"/>
</dbReference>
<feature type="transmembrane region" description="Helical" evidence="4">
    <location>
        <begin position="160"/>
        <end position="181"/>
    </location>
</feature>
<feature type="domain" description="P-type ATPase C-terminal" evidence="5">
    <location>
        <begin position="1"/>
        <end position="180"/>
    </location>
</feature>
<keyword evidence="4" id="KW-0812">Transmembrane</keyword>
<evidence type="ECO:0000313" key="7">
    <source>
        <dbReference type="Proteomes" id="UP001139887"/>
    </source>
</evidence>
<proteinExistence type="predicted"/>
<comment type="subcellular location">
    <subcellularLocation>
        <location evidence="1">Membrane</location>
        <topology evidence="1">Multi-pass membrane protein</topology>
    </subcellularLocation>
</comment>
<gene>
    <name evidence="6" type="ORF">IWW36_004196</name>
</gene>
<keyword evidence="7" id="KW-1185">Reference proteome</keyword>
<evidence type="ECO:0000259" key="5">
    <source>
        <dbReference type="Pfam" id="PF16212"/>
    </source>
</evidence>
<dbReference type="GO" id="GO:0045332">
    <property type="term" value="P:phospholipid translocation"/>
    <property type="evidence" value="ECO:0007669"/>
    <property type="project" value="TreeGrafter"/>
</dbReference>
<keyword evidence="3" id="KW-0460">Magnesium</keyword>
<feature type="transmembrane region" description="Helical" evidence="4">
    <location>
        <begin position="52"/>
        <end position="72"/>
    </location>
</feature>
<sequence>MYNTLFSILPVLVVGIFEQDLKPETLLAYPELYRDMGPNNHLFTVPEFIRRVVVIGILHSIVAAYFPIAGGLLLGYDGTTNDQYINGLMIYCIMVLIVTFKIAYIDVRRWVVFSHISVLLSLALWFGWNGVLNHIYPDSPGEGYYVQGVFDMLMSKATFWFQWIIFTAVALCLNVLILIVYSIRDPVEHRITSWVAFERHKEHLANKCRRKQWLADHKPF</sequence>
<dbReference type="PANTHER" id="PTHR24092:SF150">
    <property type="entry name" value="PHOSPHOLIPID-TRANSPORTING ATPASE"/>
    <property type="match status" value="1"/>
</dbReference>
<dbReference type="Pfam" id="PF16212">
    <property type="entry name" value="PhoLip_ATPase_C"/>
    <property type="match status" value="1"/>
</dbReference>
<accession>A0A9W8LXU0</accession>
<dbReference type="Proteomes" id="UP001139887">
    <property type="component" value="Unassembled WGS sequence"/>
</dbReference>
<dbReference type="SUPFAM" id="SSF81665">
    <property type="entry name" value="Calcium ATPase, transmembrane domain M"/>
    <property type="match status" value="1"/>
</dbReference>
<dbReference type="GO" id="GO:0046872">
    <property type="term" value="F:metal ion binding"/>
    <property type="evidence" value="ECO:0007669"/>
    <property type="project" value="UniProtKB-KW"/>
</dbReference>
<dbReference type="GO" id="GO:0140326">
    <property type="term" value="F:ATPase-coupled intramembrane lipid transporter activity"/>
    <property type="evidence" value="ECO:0007669"/>
    <property type="project" value="TreeGrafter"/>
</dbReference>
<dbReference type="GO" id="GO:0005886">
    <property type="term" value="C:plasma membrane"/>
    <property type="evidence" value="ECO:0007669"/>
    <property type="project" value="TreeGrafter"/>
</dbReference>
<feature type="transmembrane region" description="Helical" evidence="4">
    <location>
        <begin position="84"/>
        <end position="103"/>
    </location>
</feature>
<evidence type="ECO:0000313" key="6">
    <source>
        <dbReference type="EMBL" id="KAJ2846759.1"/>
    </source>
</evidence>
<evidence type="ECO:0000256" key="3">
    <source>
        <dbReference type="ARBA" id="ARBA00022842"/>
    </source>
</evidence>
<reference evidence="6" key="1">
    <citation type="submission" date="2022-07" db="EMBL/GenBank/DDBJ databases">
        <title>Phylogenomic reconstructions and comparative analyses of Kickxellomycotina fungi.</title>
        <authorList>
            <person name="Reynolds N.K."/>
            <person name="Stajich J.E."/>
            <person name="Barry K."/>
            <person name="Grigoriev I.V."/>
            <person name="Crous P."/>
            <person name="Smith M.E."/>
        </authorList>
    </citation>
    <scope>NUCLEOTIDE SEQUENCE</scope>
    <source>
        <strain evidence="6">NRRL 1566</strain>
    </source>
</reference>
<evidence type="ECO:0000256" key="2">
    <source>
        <dbReference type="ARBA" id="ARBA00022723"/>
    </source>
</evidence>